<reference evidence="3 4" key="1">
    <citation type="submission" date="2021-02" db="EMBL/GenBank/DDBJ databases">
        <authorList>
            <person name="Lee D.-H."/>
        </authorList>
    </citation>
    <scope>NUCLEOTIDE SEQUENCE [LARGE SCALE GENOMIC DNA]</scope>
    <source>
        <strain evidence="3 4">MMS20-R2-29</strain>
    </source>
</reference>
<dbReference type="Proteomes" id="UP000809587">
    <property type="component" value="Unassembled WGS sequence"/>
</dbReference>
<organism evidence="3 4">
    <name type="scientific">Micromonospora humidisoli</name>
    <dbReference type="NCBI Taxonomy" id="2807622"/>
    <lineage>
        <taxon>Bacteria</taxon>
        <taxon>Bacillati</taxon>
        <taxon>Actinomycetota</taxon>
        <taxon>Actinomycetes</taxon>
        <taxon>Micromonosporales</taxon>
        <taxon>Micromonosporaceae</taxon>
        <taxon>Micromonospora</taxon>
    </lineage>
</organism>
<sequence>MPTSPLQRGVWFNEQVAALGPAYTVAVTADLRGPLDVGRLARACTALATRHPLLTAGCHNLDGLPWLAVDEHPLTLTVEPVTDGTLRGRVERATRTRFDLSAGPLARVWWFAPAHDRGVLVLAAHHLIVDGRSKDVLLRDLADCYGHDAPATAAHPAGPDGPTDPGEPTDPGDHGEPAGPGAHQPSEDLVVAAAEYWWRNPPRPVELPRDGGARPGDRVVRTLTPRTRTLLATAAVALAATRFELLLTVLTCCLAPADGPTSIALELSTRTPAEAGRIGMYVNELPFTLPTPPAGPYAAALATVRTGLRQLYAHRTVPLAMCRPGTRPFLATAAVSVSYRRIAPGPVFPGLTTTVDWSPFNGVARNALHVMIADGEQTRVTFQFPASTGARRRAGTLIDHVLAGLDRSLAAPESPVVRPSQEPPPWT</sequence>
<dbReference type="PANTHER" id="PTHR45527">
    <property type="entry name" value="NONRIBOSOMAL PEPTIDE SYNTHETASE"/>
    <property type="match status" value="1"/>
</dbReference>
<keyword evidence="4" id="KW-1185">Reference proteome</keyword>
<dbReference type="EMBL" id="JAFEUO010000015">
    <property type="protein sequence ID" value="MBM7086873.1"/>
    <property type="molecule type" value="Genomic_DNA"/>
</dbReference>
<dbReference type="PANTHER" id="PTHR45527:SF1">
    <property type="entry name" value="FATTY ACID SYNTHASE"/>
    <property type="match status" value="1"/>
</dbReference>
<protein>
    <recommendedName>
        <fullName evidence="2">Condensation domain-containing protein</fullName>
    </recommendedName>
</protein>
<dbReference type="Gene3D" id="3.30.559.10">
    <property type="entry name" value="Chloramphenicol acetyltransferase-like domain"/>
    <property type="match status" value="1"/>
</dbReference>
<evidence type="ECO:0000313" key="4">
    <source>
        <dbReference type="Proteomes" id="UP000809587"/>
    </source>
</evidence>
<proteinExistence type="predicted"/>
<feature type="region of interest" description="Disordered" evidence="1">
    <location>
        <begin position="150"/>
        <end position="185"/>
    </location>
</feature>
<evidence type="ECO:0000259" key="2">
    <source>
        <dbReference type="Pfam" id="PF00668"/>
    </source>
</evidence>
<gene>
    <name evidence="3" type="ORF">JQN84_30555</name>
</gene>
<dbReference type="InterPro" id="IPR001242">
    <property type="entry name" value="Condensation_dom"/>
</dbReference>
<feature type="compositionally biased region" description="Low complexity" evidence="1">
    <location>
        <begin position="150"/>
        <end position="166"/>
    </location>
</feature>
<comment type="caution">
    <text evidence="3">The sequence shown here is derived from an EMBL/GenBank/DDBJ whole genome shotgun (WGS) entry which is preliminary data.</text>
</comment>
<evidence type="ECO:0000256" key="1">
    <source>
        <dbReference type="SAM" id="MobiDB-lite"/>
    </source>
</evidence>
<dbReference type="InterPro" id="IPR023213">
    <property type="entry name" value="CAT-like_dom_sf"/>
</dbReference>
<dbReference type="Gene3D" id="3.30.559.30">
    <property type="entry name" value="Nonribosomal peptide synthetase, condensation domain"/>
    <property type="match status" value="1"/>
</dbReference>
<accession>A0ABS2JK65</accession>
<feature type="domain" description="Condensation" evidence="2">
    <location>
        <begin position="2"/>
        <end position="147"/>
    </location>
</feature>
<dbReference type="SUPFAM" id="SSF52777">
    <property type="entry name" value="CoA-dependent acyltransferases"/>
    <property type="match status" value="2"/>
</dbReference>
<dbReference type="RefSeq" id="WP_204962055.1">
    <property type="nucleotide sequence ID" value="NZ_JAFEUO010000015.1"/>
</dbReference>
<evidence type="ECO:0000313" key="3">
    <source>
        <dbReference type="EMBL" id="MBM7086873.1"/>
    </source>
</evidence>
<dbReference type="Pfam" id="PF00668">
    <property type="entry name" value="Condensation"/>
    <property type="match status" value="1"/>
</dbReference>
<name>A0ABS2JK65_9ACTN</name>